<keyword evidence="1" id="KW-0812">Transmembrane</keyword>
<proteinExistence type="predicted"/>
<dbReference type="EMBL" id="SDMP01000015">
    <property type="protein sequence ID" value="RYR10345.1"/>
    <property type="molecule type" value="Genomic_DNA"/>
</dbReference>
<dbReference type="AlphaFoldDB" id="A0A444Z855"/>
<organism evidence="2 3">
    <name type="scientific">Arachis hypogaea</name>
    <name type="common">Peanut</name>
    <dbReference type="NCBI Taxonomy" id="3818"/>
    <lineage>
        <taxon>Eukaryota</taxon>
        <taxon>Viridiplantae</taxon>
        <taxon>Streptophyta</taxon>
        <taxon>Embryophyta</taxon>
        <taxon>Tracheophyta</taxon>
        <taxon>Spermatophyta</taxon>
        <taxon>Magnoliopsida</taxon>
        <taxon>eudicotyledons</taxon>
        <taxon>Gunneridae</taxon>
        <taxon>Pentapetalae</taxon>
        <taxon>rosids</taxon>
        <taxon>fabids</taxon>
        <taxon>Fabales</taxon>
        <taxon>Fabaceae</taxon>
        <taxon>Papilionoideae</taxon>
        <taxon>50 kb inversion clade</taxon>
        <taxon>dalbergioids sensu lato</taxon>
        <taxon>Dalbergieae</taxon>
        <taxon>Pterocarpus clade</taxon>
        <taxon>Arachis</taxon>
    </lineage>
</organism>
<sequence>MHDNAPRSDLYNSLDKRLRRFMYCCFEFGLELDVFVGSVFVSTYLKFALVVDAHEVFEELPVKSTTSHFSNSTASSTLGYSLHIRNLKLLSSTTLLQNQIHQMLFKTCACSLLAMTVYAIFYNYTHKTLTLTSSEVPTQIMETTHQTV</sequence>
<accession>A0A444Z855</accession>
<dbReference type="Proteomes" id="UP000289738">
    <property type="component" value="Chromosome B05"/>
</dbReference>
<keyword evidence="1" id="KW-0472">Membrane</keyword>
<gene>
    <name evidence="2" type="ORF">Ahy_B05g078815</name>
</gene>
<evidence type="ECO:0000256" key="1">
    <source>
        <dbReference type="SAM" id="Phobius"/>
    </source>
</evidence>
<feature type="transmembrane region" description="Helical" evidence="1">
    <location>
        <begin position="103"/>
        <end position="124"/>
    </location>
</feature>
<comment type="caution">
    <text evidence="2">The sequence shown here is derived from an EMBL/GenBank/DDBJ whole genome shotgun (WGS) entry which is preliminary data.</text>
</comment>
<feature type="transmembrane region" description="Helical" evidence="1">
    <location>
        <begin position="21"/>
        <end position="45"/>
    </location>
</feature>
<evidence type="ECO:0000313" key="2">
    <source>
        <dbReference type="EMBL" id="RYR10345.1"/>
    </source>
</evidence>
<name>A0A444Z855_ARAHY</name>
<protein>
    <submittedName>
        <fullName evidence="2">Uncharacterized protein</fullName>
    </submittedName>
</protein>
<reference evidence="2 3" key="1">
    <citation type="submission" date="2019-01" db="EMBL/GenBank/DDBJ databases">
        <title>Sequencing of cultivated peanut Arachis hypogaea provides insights into genome evolution and oil improvement.</title>
        <authorList>
            <person name="Chen X."/>
        </authorList>
    </citation>
    <scope>NUCLEOTIDE SEQUENCE [LARGE SCALE GENOMIC DNA]</scope>
    <source>
        <strain evidence="3">cv. Fuhuasheng</strain>
        <tissue evidence="2">Leaves</tissue>
    </source>
</reference>
<keyword evidence="1" id="KW-1133">Transmembrane helix</keyword>
<evidence type="ECO:0000313" key="3">
    <source>
        <dbReference type="Proteomes" id="UP000289738"/>
    </source>
</evidence>
<keyword evidence="3" id="KW-1185">Reference proteome</keyword>